<dbReference type="Proteomes" id="UP000574690">
    <property type="component" value="Unassembled WGS sequence"/>
</dbReference>
<evidence type="ECO:0000313" key="2">
    <source>
        <dbReference type="EMBL" id="NUQ89593.1"/>
    </source>
</evidence>
<gene>
    <name evidence="2" type="ORF">HOQ43_14185</name>
</gene>
<feature type="coiled-coil region" evidence="1">
    <location>
        <begin position="19"/>
        <end position="46"/>
    </location>
</feature>
<name>A0A850CCB6_9ACTN</name>
<keyword evidence="1" id="KW-0175">Coiled coil</keyword>
<accession>A0A850CCB6</accession>
<dbReference type="AlphaFoldDB" id="A0A850CCB6"/>
<reference evidence="2 3" key="1">
    <citation type="submission" date="2020-05" db="EMBL/GenBank/DDBJ databases">
        <title>DNA-SIP metagenomic assembled genomes.</title>
        <authorList>
            <person name="Yu J."/>
        </authorList>
    </citation>
    <scope>NUCLEOTIDE SEQUENCE [LARGE SCALE GENOMIC DNA]</scope>
    <source>
        <strain evidence="2">Bin5.27</strain>
    </source>
</reference>
<comment type="caution">
    <text evidence="2">The sequence shown here is derived from an EMBL/GenBank/DDBJ whole genome shotgun (WGS) entry which is preliminary data.</text>
</comment>
<sequence length="77" mass="8607">MSAVDPYYVAAWDDPIGKQRATEAENAQLRARVAELEAELERLDTSVCHATIHDGRDGRLGLRSLWTAWFGPKAVRP</sequence>
<evidence type="ECO:0000313" key="3">
    <source>
        <dbReference type="Proteomes" id="UP000574690"/>
    </source>
</evidence>
<dbReference type="EMBL" id="JABFXE010000590">
    <property type="protein sequence ID" value="NUQ89593.1"/>
    <property type="molecule type" value="Genomic_DNA"/>
</dbReference>
<proteinExistence type="predicted"/>
<protein>
    <submittedName>
        <fullName evidence="2">Uncharacterized protein</fullName>
    </submittedName>
</protein>
<evidence type="ECO:0000256" key="1">
    <source>
        <dbReference type="SAM" id="Coils"/>
    </source>
</evidence>
<organism evidence="2 3">
    <name type="scientific">Glycomyces artemisiae</name>
    <dbReference type="NCBI Taxonomy" id="1076443"/>
    <lineage>
        <taxon>Bacteria</taxon>
        <taxon>Bacillati</taxon>
        <taxon>Actinomycetota</taxon>
        <taxon>Actinomycetes</taxon>
        <taxon>Glycomycetales</taxon>
        <taxon>Glycomycetaceae</taxon>
        <taxon>Glycomyces</taxon>
    </lineage>
</organism>